<dbReference type="EMBL" id="JPVN01000024">
    <property type="protein sequence ID" value="KGR76723.1"/>
    <property type="molecule type" value="Genomic_DNA"/>
</dbReference>
<dbReference type="AlphaFoldDB" id="A0A0A3I243"/>
<gene>
    <name evidence="1" type="ORF">CD29_16385</name>
</gene>
<evidence type="ECO:0000313" key="1">
    <source>
        <dbReference type="EMBL" id="KGR76723.1"/>
    </source>
</evidence>
<keyword evidence="2" id="KW-1185">Reference proteome</keyword>
<name>A0A0A3I243_9BACL</name>
<proteinExistence type="predicted"/>
<protein>
    <submittedName>
        <fullName evidence="1">Uncharacterized protein</fullName>
    </submittedName>
</protein>
<sequence length="75" mass="8811">MMPYEIKNMIIDDEFDGEEFVTTDFSFQNKDYSITFKKADLEIINAWVFKDGTSLPANLSDNIIELIREDVKKRI</sequence>
<accession>A0A0A3I243</accession>
<organism evidence="1 2">
    <name type="scientific">Ureibacillus manganicus DSM 26584</name>
    <dbReference type="NCBI Taxonomy" id="1384049"/>
    <lineage>
        <taxon>Bacteria</taxon>
        <taxon>Bacillati</taxon>
        <taxon>Bacillota</taxon>
        <taxon>Bacilli</taxon>
        <taxon>Bacillales</taxon>
        <taxon>Caryophanaceae</taxon>
        <taxon>Ureibacillus</taxon>
    </lineage>
</organism>
<dbReference type="RefSeq" id="WP_036188984.1">
    <property type="nucleotide sequence ID" value="NZ_AVDA01000024.1"/>
</dbReference>
<reference evidence="1 2" key="1">
    <citation type="submission" date="2014-02" db="EMBL/GenBank/DDBJ databases">
        <title>Draft genome sequence of Lysinibacillus manganicus DSM 26584T.</title>
        <authorList>
            <person name="Zhang F."/>
            <person name="Wang G."/>
            <person name="Zhang L."/>
        </authorList>
    </citation>
    <scope>NUCLEOTIDE SEQUENCE [LARGE SCALE GENOMIC DNA]</scope>
    <source>
        <strain evidence="1 2">DSM 26584</strain>
    </source>
</reference>
<dbReference type="Proteomes" id="UP000030416">
    <property type="component" value="Unassembled WGS sequence"/>
</dbReference>
<evidence type="ECO:0000313" key="2">
    <source>
        <dbReference type="Proteomes" id="UP000030416"/>
    </source>
</evidence>
<comment type="caution">
    <text evidence="1">The sequence shown here is derived from an EMBL/GenBank/DDBJ whole genome shotgun (WGS) entry which is preliminary data.</text>
</comment>
<dbReference type="OrthoDB" id="2883702at2"/>